<name>A0A9W6YX96_AMBMO</name>
<accession>A0A9W6YX96</accession>
<dbReference type="Proteomes" id="UP001165063">
    <property type="component" value="Unassembled WGS sequence"/>
</dbReference>
<evidence type="ECO:0000313" key="2">
    <source>
        <dbReference type="Proteomes" id="UP001165063"/>
    </source>
</evidence>
<comment type="caution">
    <text evidence="1">The sequence shown here is derived from an EMBL/GenBank/DDBJ whole genome shotgun (WGS) entry which is preliminary data.</text>
</comment>
<gene>
    <name evidence="1" type="ORF">Amon01_000259300</name>
</gene>
<dbReference type="PANTHER" id="PTHR28086">
    <property type="entry name" value="UPF0662 PROTEIN YPL260W"/>
    <property type="match status" value="1"/>
</dbReference>
<organism evidence="1 2">
    <name type="scientific">Ambrosiozyma monospora</name>
    <name type="common">Yeast</name>
    <name type="synonym">Endomycopsis monosporus</name>
    <dbReference type="NCBI Taxonomy" id="43982"/>
    <lineage>
        <taxon>Eukaryota</taxon>
        <taxon>Fungi</taxon>
        <taxon>Dikarya</taxon>
        <taxon>Ascomycota</taxon>
        <taxon>Saccharomycotina</taxon>
        <taxon>Pichiomycetes</taxon>
        <taxon>Pichiales</taxon>
        <taxon>Pichiaceae</taxon>
        <taxon>Ambrosiozyma</taxon>
    </lineage>
</organism>
<dbReference type="InterPro" id="IPR018810">
    <property type="entry name" value="UPF0662"/>
</dbReference>
<dbReference type="GO" id="GO:0005634">
    <property type="term" value="C:nucleus"/>
    <property type="evidence" value="ECO:0007669"/>
    <property type="project" value="TreeGrafter"/>
</dbReference>
<proteinExistence type="predicted"/>
<evidence type="ECO:0000313" key="1">
    <source>
        <dbReference type="EMBL" id="GMG22308.1"/>
    </source>
</evidence>
<dbReference type="OrthoDB" id="2011986at2759"/>
<reference evidence="1" key="1">
    <citation type="submission" date="2023-04" db="EMBL/GenBank/DDBJ databases">
        <title>Ambrosiozyma monospora NBRC 1965.</title>
        <authorList>
            <person name="Ichikawa N."/>
            <person name="Sato H."/>
            <person name="Tonouchi N."/>
        </authorList>
    </citation>
    <scope>NUCLEOTIDE SEQUENCE</scope>
    <source>
        <strain evidence="1">NBRC 1965</strain>
    </source>
</reference>
<dbReference type="PANTHER" id="PTHR28086:SF1">
    <property type="entry name" value="CU(2+) SUPPRESSING AND BLEOMYCIN SENSITIVE PROTEIN 1"/>
    <property type="match status" value="1"/>
</dbReference>
<protein>
    <submittedName>
        <fullName evidence="1">Unnamed protein product</fullName>
    </submittedName>
</protein>
<dbReference type="GO" id="GO:0005737">
    <property type="term" value="C:cytoplasm"/>
    <property type="evidence" value="ECO:0007669"/>
    <property type="project" value="TreeGrafter"/>
</dbReference>
<dbReference type="EMBL" id="BSXU01000967">
    <property type="protein sequence ID" value="GMG22308.1"/>
    <property type="molecule type" value="Genomic_DNA"/>
</dbReference>
<keyword evidence="2" id="KW-1185">Reference proteome</keyword>
<dbReference type="AlphaFoldDB" id="A0A9W6YX96"/>
<sequence>MGGITSIRELYPYQLKLASIDNQKVDGKFIINGQIPEGQGTVFALLAECFDIVHELKMELYEKEDVEDLDVEKSRNKSSVIGTKALQDANYNYNIVDEHGYDEAEDNLASLSVNDSDEFTDA</sequence>